<reference evidence="2 3" key="1">
    <citation type="submission" date="2021-03" db="EMBL/GenBank/DDBJ databases">
        <authorList>
            <person name="Grouzdev D.S."/>
        </authorList>
    </citation>
    <scope>NUCLEOTIDE SEQUENCE [LARGE SCALE GENOMIC DNA]</scope>
    <source>
        <strain evidence="2 3">M50-1</strain>
    </source>
</reference>
<evidence type="ECO:0000313" key="2">
    <source>
        <dbReference type="EMBL" id="MBP1467681.1"/>
    </source>
</evidence>
<dbReference type="InterPro" id="IPR001387">
    <property type="entry name" value="Cro/C1-type_HTH"/>
</dbReference>
<sequence length="49" mass="5166">MASPSLASLEKIASALGVTRGQLLSSLEHNAADGSRRCLPDVYDDHPTN</sequence>
<protein>
    <recommendedName>
        <fullName evidence="1">HTH cro/C1-type domain-containing protein</fullName>
    </recommendedName>
</protein>
<evidence type="ECO:0000313" key="3">
    <source>
        <dbReference type="Proteomes" id="UP001193081"/>
    </source>
</evidence>
<organism evidence="2 3">
    <name type="scientific">Candidatus Chloroploca mongolica</name>
    <dbReference type="NCBI Taxonomy" id="2528176"/>
    <lineage>
        <taxon>Bacteria</taxon>
        <taxon>Bacillati</taxon>
        <taxon>Chloroflexota</taxon>
        <taxon>Chloroflexia</taxon>
        <taxon>Chloroflexales</taxon>
        <taxon>Chloroflexineae</taxon>
        <taxon>Oscillochloridaceae</taxon>
        <taxon>Candidatus Chloroploca</taxon>
    </lineage>
</organism>
<feature type="domain" description="HTH cro/C1-type" evidence="1">
    <location>
        <begin position="2"/>
        <end position="23"/>
    </location>
</feature>
<gene>
    <name evidence="2" type="ORF">EYB53_018345</name>
</gene>
<name>A0ABS4DE17_9CHLR</name>
<comment type="caution">
    <text evidence="2">The sequence shown here is derived from an EMBL/GenBank/DDBJ whole genome shotgun (WGS) entry which is preliminary data.</text>
</comment>
<accession>A0ABS4DE17</accession>
<dbReference type="EMBL" id="SIJK02000039">
    <property type="protein sequence ID" value="MBP1467681.1"/>
    <property type="molecule type" value="Genomic_DNA"/>
</dbReference>
<dbReference type="PROSITE" id="PS50943">
    <property type="entry name" value="HTH_CROC1"/>
    <property type="match status" value="1"/>
</dbReference>
<keyword evidence="3" id="KW-1185">Reference proteome</keyword>
<proteinExistence type="predicted"/>
<evidence type="ECO:0000259" key="1">
    <source>
        <dbReference type="PROSITE" id="PS50943"/>
    </source>
</evidence>
<dbReference type="Proteomes" id="UP001193081">
    <property type="component" value="Unassembled WGS sequence"/>
</dbReference>